<feature type="transmembrane region" description="Helical" evidence="1">
    <location>
        <begin position="12"/>
        <end position="36"/>
    </location>
</feature>
<dbReference type="RefSeq" id="WP_344247149.1">
    <property type="nucleotide sequence ID" value="NZ_BAAAHH010000057.1"/>
</dbReference>
<reference evidence="2 3" key="1">
    <citation type="journal article" date="2019" name="Int. J. Syst. Evol. Microbiol.">
        <title>The Global Catalogue of Microorganisms (GCM) 10K type strain sequencing project: providing services to taxonomists for standard genome sequencing and annotation.</title>
        <authorList>
            <consortium name="The Broad Institute Genomics Platform"/>
            <consortium name="The Broad Institute Genome Sequencing Center for Infectious Disease"/>
            <person name="Wu L."/>
            <person name="Ma J."/>
        </authorList>
    </citation>
    <scope>NUCLEOTIDE SEQUENCE [LARGE SCALE GENOMIC DNA]</scope>
    <source>
        <strain evidence="2 3">JCM 10696</strain>
    </source>
</reference>
<keyword evidence="1" id="KW-0472">Membrane</keyword>
<evidence type="ECO:0000256" key="1">
    <source>
        <dbReference type="SAM" id="Phobius"/>
    </source>
</evidence>
<protein>
    <submittedName>
        <fullName evidence="2">Uncharacterized protein</fullName>
    </submittedName>
</protein>
<dbReference type="EMBL" id="BAAAHH010000057">
    <property type="protein sequence ID" value="GAA0968601.1"/>
    <property type="molecule type" value="Genomic_DNA"/>
</dbReference>
<evidence type="ECO:0000313" key="3">
    <source>
        <dbReference type="Proteomes" id="UP001500665"/>
    </source>
</evidence>
<comment type="caution">
    <text evidence="2">The sequence shown here is derived from an EMBL/GenBank/DDBJ whole genome shotgun (WGS) entry which is preliminary data.</text>
</comment>
<dbReference type="Proteomes" id="UP001500665">
    <property type="component" value="Unassembled WGS sequence"/>
</dbReference>
<organism evidence="2 3">
    <name type="scientific">Actinocorallia libanotica</name>
    <dbReference type="NCBI Taxonomy" id="46162"/>
    <lineage>
        <taxon>Bacteria</taxon>
        <taxon>Bacillati</taxon>
        <taxon>Actinomycetota</taxon>
        <taxon>Actinomycetes</taxon>
        <taxon>Streptosporangiales</taxon>
        <taxon>Thermomonosporaceae</taxon>
        <taxon>Actinocorallia</taxon>
    </lineage>
</organism>
<gene>
    <name evidence="2" type="ORF">GCM10009550_74250</name>
</gene>
<proteinExistence type="predicted"/>
<name>A0ABN1RZK6_9ACTN</name>
<sequence length="76" mass="8035">MMGYVEYEGRWGLFISQKALALAAIAGIALGMGALVKLVPGLAVPASVTAAVATLLFGVWTWTQHTSTDTDKEDRP</sequence>
<evidence type="ECO:0000313" key="2">
    <source>
        <dbReference type="EMBL" id="GAA0968601.1"/>
    </source>
</evidence>
<keyword evidence="1" id="KW-0812">Transmembrane</keyword>
<feature type="transmembrane region" description="Helical" evidence="1">
    <location>
        <begin position="42"/>
        <end position="62"/>
    </location>
</feature>
<keyword evidence="1" id="KW-1133">Transmembrane helix</keyword>
<keyword evidence="3" id="KW-1185">Reference proteome</keyword>
<accession>A0ABN1RZK6</accession>